<gene>
    <name evidence="5" type="ORF">G3M48_006901</name>
</gene>
<dbReference type="PROSITE" id="PS50102">
    <property type="entry name" value="RRM"/>
    <property type="match status" value="2"/>
</dbReference>
<dbReference type="Proteomes" id="UP001397290">
    <property type="component" value="Unassembled WGS sequence"/>
</dbReference>
<evidence type="ECO:0000259" key="4">
    <source>
        <dbReference type="PROSITE" id="PS50102"/>
    </source>
</evidence>
<proteinExistence type="predicted"/>
<comment type="caution">
    <text evidence="5">The sequence shown here is derived from an EMBL/GenBank/DDBJ whole genome shotgun (WGS) entry which is preliminary data.</text>
</comment>
<feature type="region of interest" description="Disordered" evidence="3">
    <location>
        <begin position="195"/>
        <end position="337"/>
    </location>
</feature>
<dbReference type="SUPFAM" id="SSF54928">
    <property type="entry name" value="RNA-binding domain, RBD"/>
    <property type="match status" value="1"/>
</dbReference>
<dbReference type="InterPro" id="IPR050374">
    <property type="entry name" value="RRT5_SRSF_SR"/>
</dbReference>
<evidence type="ECO:0000313" key="6">
    <source>
        <dbReference type="Proteomes" id="UP001397290"/>
    </source>
</evidence>
<protein>
    <recommendedName>
        <fullName evidence="4">RRM domain-containing protein</fullName>
    </recommendedName>
</protein>
<feature type="compositionally biased region" description="Basic and acidic residues" evidence="3">
    <location>
        <begin position="328"/>
        <end position="337"/>
    </location>
</feature>
<keyword evidence="6" id="KW-1185">Reference proteome</keyword>
<evidence type="ECO:0000256" key="1">
    <source>
        <dbReference type="ARBA" id="ARBA00022884"/>
    </source>
</evidence>
<evidence type="ECO:0000313" key="5">
    <source>
        <dbReference type="EMBL" id="KAK8149441.1"/>
    </source>
</evidence>
<dbReference type="PANTHER" id="PTHR23003">
    <property type="entry name" value="RNA RECOGNITION MOTIF RRM DOMAIN CONTAINING PROTEIN"/>
    <property type="match status" value="1"/>
</dbReference>
<keyword evidence="1 2" id="KW-0694">RNA-binding</keyword>
<dbReference type="GO" id="GO:0005634">
    <property type="term" value="C:nucleus"/>
    <property type="evidence" value="ECO:0007669"/>
    <property type="project" value="TreeGrafter"/>
</dbReference>
<feature type="domain" description="RRM" evidence="4">
    <location>
        <begin position="108"/>
        <end position="187"/>
    </location>
</feature>
<dbReference type="Pfam" id="PF00076">
    <property type="entry name" value="RRM_1"/>
    <property type="match status" value="2"/>
</dbReference>
<dbReference type="InterPro" id="IPR012677">
    <property type="entry name" value="Nucleotide-bd_a/b_plait_sf"/>
</dbReference>
<dbReference type="PANTHER" id="PTHR23003:SF51">
    <property type="entry name" value="SERINE-ARGININE PROTEIN 55"/>
    <property type="match status" value="1"/>
</dbReference>
<feature type="compositionally biased region" description="Basic and acidic residues" evidence="3">
    <location>
        <begin position="300"/>
        <end position="312"/>
    </location>
</feature>
<name>A0AAW0S6Y5_9HYPO</name>
<dbReference type="EMBL" id="JAAHCF010000048">
    <property type="protein sequence ID" value="KAK8149441.1"/>
    <property type="molecule type" value="Genomic_DNA"/>
</dbReference>
<reference evidence="5 6" key="1">
    <citation type="submission" date="2020-02" db="EMBL/GenBank/DDBJ databases">
        <title>Comparative genomics of the hypocrealean fungal genus Beauvera.</title>
        <authorList>
            <person name="Showalter D.N."/>
            <person name="Bushley K.E."/>
            <person name="Rehner S.A."/>
        </authorList>
    </citation>
    <scope>NUCLEOTIDE SEQUENCE [LARGE SCALE GENOMIC DNA]</scope>
    <source>
        <strain evidence="5 6">ARSEF4384</strain>
    </source>
</reference>
<dbReference type="SMART" id="SM00360">
    <property type="entry name" value="RRM"/>
    <property type="match status" value="2"/>
</dbReference>
<feature type="region of interest" description="Disordered" evidence="3">
    <location>
        <begin position="78"/>
        <end position="101"/>
    </location>
</feature>
<dbReference type="InterPro" id="IPR000504">
    <property type="entry name" value="RRM_dom"/>
</dbReference>
<dbReference type="InterPro" id="IPR035979">
    <property type="entry name" value="RBD_domain_sf"/>
</dbReference>
<dbReference type="GO" id="GO:0003729">
    <property type="term" value="F:mRNA binding"/>
    <property type="evidence" value="ECO:0007669"/>
    <property type="project" value="TreeGrafter"/>
</dbReference>
<evidence type="ECO:0000256" key="3">
    <source>
        <dbReference type="SAM" id="MobiDB-lite"/>
    </source>
</evidence>
<evidence type="ECO:0000256" key="2">
    <source>
        <dbReference type="PROSITE-ProRule" id="PRU00176"/>
    </source>
</evidence>
<dbReference type="AlphaFoldDB" id="A0AAW0S6Y5"/>
<accession>A0AAW0S6Y5</accession>
<feature type="compositionally biased region" description="Basic and acidic residues" evidence="3">
    <location>
        <begin position="233"/>
        <end position="257"/>
    </location>
</feature>
<dbReference type="Gene3D" id="3.30.70.330">
    <property type="match status" value="2"/>
</dbReference>
<sequence length="337" mass="38288">MSNEVSNTRLYLGNLPPNATKADIEAHFATHGTGEITEVKLMHGFGFIEYKDPMDARDVVPAFHGSDFKGTRLTVQFARGPRPREPPGYGGGGGHHDRAAPRPRRTIHRMTITGLPNETSWQDMLPLAMRRENLDLKDFARQAGPDVVYSETTRDSGRGFVEFENAGDLRTAVEKLDGYEFKGKVVQCIVDTQTEVPVSRQRGRSRSPGRRPYGGPPFDEHDRRGPPPRGYGPRRDEPQYGYRERSPRRDYYDERAAYHSPPRRPMDDYPPPTGPRGHYDEPYRRDYPPPPPPGPYGGRPYDRPPPPRDFAPREGPPQYPRDGGYGGRDYDRGGRYW</sequence>
<feature type="domain" description="RRM" evidence="4">
    <location>
        <begin position="8"/>
        <end position="80"/>
    </location>
</feature>
<feature type="compositionally biased region" description="Basic and acidic residues" evidence="3">
    <location>
        <begin position="277"/>
        <end position="287"/>
    </location>
</feature>
<dbReference type="GO" id="GO:0005737">
    <property type="term" value="C:cytoplasm"/>
    <property type="evidence" value="ECO:0007669"/>
    <property type="project" value="TreeGrafter"/>
</dbReference>
<organism evidence="5 6">
    <name type="scientific">Beauveria asiatica</name>
    <dbReference type="NCBI Taxonomy" id="1069075"/>
    <lineage>
        <taxon>Eukaryota</taxon>
        <taxon>Fungi</taxon>
        <taxon>Dikarya</taxon>
        <taxon>Ascomycota</taxon>
        <taxon>Pezizomycotina</taxon>
        <taxon>Sordariomycetes</taxon>
        <taxon>Hypocreomycetidae</taxon>
        <taxon>Hypocreales</taxon>
        <taxon>Cordycipitaceae</taxon>
        <taxon>Beauveria</taxon>
    </lineage>
</organism>